<feature type="transmembrane region" description="Helical" evidence="1">
    <location>
        <begin position="209"/>
        <end position="229"/>
    </location>
</feature>
<accession>A0A0C3GEP3</accession>
<dbReference type="STRING" id="765440.A0A0C3GEP3"/>
<reference evidence="3" key="2">
    <citation type="submission" date="2015-01" db="EMBL/GenBank/DDBJ databases">
        <title>Evolutionary Origins and Diversification of the Mycorrhizal Mutualists.</title>
        <authorList>
            <consortium name="DOE Joint Genome Institute"/>
            <consortium name="Mycorrhizal Genomics Consortium"/>
            <person name="Kohler A."/>
            <person name="Kuo A."/>
            <person name="Nagy L.G."/>
            <person name="Floudas D."/>
            <person name="Copeland A."/>
            <person name="Barry K.W."/>
            <person name="Cichocki N."/>
            <person name="Veneault-Fourrey C."/>
            <person name="LaButti K."/>
            <person name="Lindquist E.A."/>
            <person name="Lipzen A."/>
            <person name="Lundell T."/>
            <person name="Morin E."/>
            <person name="Murat C."/>
            <person name="Riley R."/>
            <person name="Ohm R."/>
            <person name="Sun H."/>
            <person name="Tunlid A."/>
            <person name="Henrissat B."/>
            <person name="Grigoriev I.V."/>
            <person name="Hibbett D.S."/>
            <person name="Martin F."/>
        </authorList>
    </citation>
    <scope>NUCLEOTIDE SEQUENCE [LARGE SCALE GENOMIC DNA]</scope>
    <source>
        <strain evidence="3">F 1598</strain>
    </source>
</reference>
<gene>
    <name evidence="2" type="ORF">PILCRDRAFT_811885</name>
</gene>
<evidence type="ECO:0000313" key="2">
    <source>
        <dbReference type="EMBL" id="KIM90159.1"/>
    </source>
</evidence>
<dbReference type="Proteomes" id="UP000054166">
    <property type="component" value="Unassembled WGS sequence"/>
</dbReference>
<protein>
    <submittedName>
        <fullName evidence="2">Uncharacterized protein</fullName>
    </submittedName>
</protein>
<keyword evidence="1" id="KW-0812">Transmembrane</keyword>
<feature type="transmembrane region" description="Helical" evidence="1">
    <location>
        <begin position="125"/>
        <end position="149"/>
    </location>
</feature>
<name>A0A0C3GEP3_PILCF</name>
<feature type="transmembrane region" description="Helical" evidence="1">
    <location>
        <begin position="43"/>
        <end position="64"/>
    </location>
</feature>
<evidence type="ECO:0000256" key="1">
    <source>
        <dbReference type="SAM" id="Phobius"/>
    </source>
</evidence>
<dbReference type="EMBL" id="KN832973">
    <property type="protein sequence ID" value="KIM90159.1"/>
    <property type="molecule type" value="Genomic_DNA"/>
</dbReference>
<keyword evidence="1" id="KW-1133">Transmembrane helix</keyword>
<organism evidence="2 3">
    <name type="scientific">Piloderma croceum (strain F 1598)</name>
    <dbReference type="NCBI Taxonomy" id="765440"/>
    <lineage>
        <taxon>Eukaryota</taxon>
        <taxon>Fungi</taxon>
        <taxon>Dikarya</taxon>
        <taxon>Basidiomycota</taxon>
        <taxon>Agaricomycotina</taxon>
        <taxon>Agaricomycetes</taxon>
        <taxon>Agaricomycetidae</taxon>
        <taxon>Atheliales</taxon>
        <taxon>Atheliaceae</taxon>
        <taxon>Piloderma</taxon>
    </lineage>
</organism>
<feature type="transmembrane region" description="Helical" evidence="1">
    <location>
        <begin position="169"/>
        <end position="189"/>
    </location>
</feature>
<reference evidence="2 3" key="1">
    <citation type="submission" date="2014-04" db="EMBL/GenBank/DDBJ databases">
        <authorList>
            <consortium name="DOE Joint Genome Institute"/>
            <person name="Kuo A."/>
            <person name="Tarkka M."/>
            <person name="Buscot F."/>
            <person name="Kohler A."/>
            <person name="Nagy L.G."/>
            <person name="Floudas D."/>
            <person name="Copeland A."/>
            <person name="Barry K.W."/>
            <person name="Cichocki N."/>
            <person name="Veneault-Fourrey C."/>
            <person name="LaButti K."/>
            <person name="Lindquist E.A."/>
            <person name="Lipzen A."/>
            <person name="Lundell T."/>
            <person name="Morin E."/>
            <person name="Murat C."/>
            <person name="Sun H."/>
            <person name="Tunlid A."/>
            <person name="Henrissat B."/>
            <person name="Grigoriev I.V."/>
            <person name="Hibbett D.S."/>
            <person name="Martin F."/>
            <person name="Nordberg H.P."/>
            <person name="Cantor M.N."/>
            <person name="Hua S.X."/>
        </authorList>
    </citation>
    <scope>NUCLEOTIDE SEQUENCE [LARGE SCALE GENOMIC DNA]</scope>
    <source>
        <strain evidence="2 3">F 1598</strain>
    </source>
</reference>
<feature type="transmembrane region" description="Helical" evidence="1">
    <location>
        <begin position="6"/>
        <end position="31"/>
    </location>
</feature>
<proteinExistence type="predicted"/>
<keyword evidence="1" id="KW-0472">Membrane</keyword>
<dbReference type="OrthoDB" id="2751465at2759"/>
<evidence type="ECO:0000313" key="3">
    <source>
        <dbReference type="Proteomes" id="UP000054166"/>
    </source>
</evidence>
<dbReference type="InParanoid" id="A0A0C3GEP3"/>
<keyword evidence="3" id="KW-1185">Reference proteome</keyword>
<dbReference type="HOGENOM" id="CLU_044614_3_2_1"/>
<dbReference type="AlphaFoldDB" id="A0A0C3GEP3"/>
<sequence length="299" mass="33349">MTIPVAVAELIGTFLETFSYGVYAVIFPKCLGILPKRDVNRGLMFYLLATMWISFVLITLHLVVDLVRAFKAFTGSMDLPGSPEEYYANVNTTFTMTKIALYASTTLLSDILLVYRTYIIWGRKFWVVILPALLLGLDAAMSVWFTWSINQASSESGVLVSVSMARSKYFYVVTLALNLVCTFLIGLRIWNINHKLRSHPAGLNRRERILSVILESAAIYTAILVGLIGTSVAGNSAQFCFLNLVNSSLPPEYSLNDTYIHRCRLLLDLYSLMSSFVAPRITSLSILVLRALVCTQKAV</sequence>
<feature type="transmembrane region" description="Helical" evidence="1">
    <location>
        <begin position="269"/>
        <end position="293"/>
    </location>
</feature>